<sequence>MFTEFKNKTLALFYRITPRLTAVSNGGGKVQSLCLSSLGPHHCQTRETPVFYPKKVSAQYHRGVQQHPNGGSPGSRRSNASSH</sequence>
<dbReference type="Proteomes" id="UP000499080">
    <property type="component" value="Unassembled WGS sequence"/>
</dbReference>
<reference evidence="2 3" key="1">
    <citation type="journal article" date="2019" name="Sci. Rep.">
        <title>Orb-weaving spider Araneus ventricosus genome elucidates the spidroin gene catalogue.</title>
        <authorList>
            <person name="Kono N."/>
            <person name="Nakamura H."/>
            <person name="Ohtoshi R."/>
            <person name="Moran D.A.P."/>
            <person name="Shinohara A."/>
            <person name="Yoshida Y."/>
            <person name="Fujiwara M."/>
            <person name="Mori M."/>
            <person name="Tomita M."/>
            <person name="Arakawa K."/>
        </authorList>
    </citation>
    <scope>NUCLEOTIDE SEQUENCE [LARGE SCALE GENOMIC DNA]</scope>
</reference>
<gene>
    <name evidence="2" type="ORF">AVEN_227344_1</name>
</gene>
<protein>
    <submittedName>
        <fullName evidence="2">Uncharacterized protein</fullName>
    </submittedName>
</protein>
<evidence type="ECO:0000313" key="2">
    <source>
        <dbReference type="EMBL" id="GBM56837.1"/>
    </source>
</evidence>
<organism evidence="2 3">
    <name type="scientific">Araneus ventricosus</name>
    <name type="common">Orbweaver spider</name>
    <name type="synonym">Epeira ventricosa</name>
    <dbReference type="NCBI Taxonomy" id="182803"/>
    <lineage>
        <taxon>Eukaryota</taxon>
        <taxon>Metazoa</taxon>
        <taxon>Ecdysozoa</taxon>
        <taxon>Arthropoda</taxon>
        <taxon>Chelicerata</taxon>
        <taxon>Arachnida</taxon>
        <taxon>Araneae</taxon>
        <taxon>Araneomorphae</taxon>
        <taxon>Entelegynae</taxon>
        <taxon>Araneoidea</taxon>
        <taxon>Araneidae</taxon>
        <taxon>Araneus</taxon>
    </lineage>
</organism>
<feature type="region of interest" description="Disordered" evidence="1">
    <location>
        <begin position="57"/>
        <end position="83"/>
    </location>
</feature>
<evidence type="ECO:0000313" key="3">
    <source>
        <dbReference type="Proteomes" id="UP000499080"/>
    </source>
</evidence>
<name>A0A4Y2GUP5_ARAVE</name>
<evidence type="ECO:0000256" key="1">
    <source>
        <dbReference type="SAM" id="MobiDB-lite"/>
    </source>
</evidence>
<dbReference type="EMBL" id="BGPR01001566">
    <property type="protein sequence ID" value="GBM56837.1"/>
    <property type="molecule type" value="Genomic_DNA"/>
</dbReference>
<accession>A0A4Y2GUP5</accession>
<dbReference type="AlphaFoldDB" id="A0A4Y2GUP5"/>
<proteinExistence type="predicted"/>
<keyword evidence="3" id="KW-1185">Reference proteome</keyword>
<comment type="caution">
    <text evidence="2">The sequence shown here is derived from an EMBL/GenBank/DDBJ whole genome shotgun (WGS) entry which is preliminary data.</text>
</comment>